<proteinExistence type="predicted"/>
<reference evidence="1" key="1">
    <citation type="submission" date="2022-08" db="EMBL/GenBank/DDBJ databases">
        <title>Genome Sequence of Pycnoporus sanguineus.</title>
        <authorList>
            <person name="Buettner E."/>
        </authorList>
    </citation>
    <scope>NUCLEOTIDE SEQUENCE</scope>
    <source>
        <strain evidence="1">CG-C14</strain>
    </source>
</reference>
<protein>
    <submittedName>
        <fullName evidence="1">Uncharacterized protein</fullName>
    </submittedName>
</protein>
<name>A0ACC1MEU6_9APHY</name>
<keyword evidence="2" id="KW-1185">Reference proteome</keyword>
<sequence length="71" mass="7469">MFNVIALLYSFAARPDRDGVSGSILLVPSSPSSRSIASSLVPYGSNQYVADIISGGPSLTLRARKVVPLTM</sequence>
<gene>
    <name evidence="1" type="ORF">NUW54_g14090</name>
</gene>
<comment type="caution">
    <text evidence="1">The sequence shown here is derived from an EMBL/GenBank/DDBJ whole genome shotgun (WGS) entry which is preliminary data.</text>
</comment>
<accession>A0ACC1MEU6</accession>
<dbReference type="Proteomes" id="UP001144978">
    <property type="component" value="Unassembled WGS sequence"/>
</dbReference>
<evidence type="ECO:0000313" key="2">
    <source>
        <dbReference type="Proteomes" id="UP001144978"/>
    </source>
</evidence>
<evidence type="ECO:0000313" key="1">
    <source>
        <dbReference type="EMBL" id="KAJ2965525.1"/>
    </source>
</evidence>
<dbReference type="EMBL" id="JANSHE010006981">
    <property type="protein sequence ID" value="KAJ2965525.1"/>
    <property type="molecule type" value="Genomic_DNA"/>
</dbReference>
<organism evidence="1 2">
    <name type="scientific">Trametes sanguinea</name>
    <dbReference type="NCBI Taxonomy" id="158606"/>
    <lineage>
        <taxon>Eukaryota</taxon>
        <taxon>Fungi</taxon>
        <taxon>Dikarya</taxon>
        <taxon>Basidiomycota</taxon>
        <taxon>Agaricomycotina</taxon>
        <taxon>Agaricomycetes</taxon>
        <taxon>Polyporales</taxon>
        <taxon>Polyporaceae</taxon>
        <taxon>Trametes</taxon>
    </lineage>
</organism>